<dbReference type="OrthoDB" id="2112831at2"/>
<gene>
    <name evidence="1" type="ORF">FKZ59_05430</name>
</gene>
<dbReference type="Proteomes" id="UP000315753">
    <property type="component" value="Unassembled WGS sequence"/>
</dbReference>
<sequence>MNIPKIRIETTDALIGITTTKPVQTIVQPKAELDLQQPKAKMTIETTPSELFIDAYEARESMGYQNARSRIAEMAWQGRQDVLEGIARRAQEGQQLMRIEDGGNPIAEQAKLRDWQPYTSLNIKFIPQPGSLKIHYEPAKVDIRIEPQKVINNTKINKPVHEYIPGKVNIGMVYYPSVRIDWLV</sequence>
<dbReference type="AlphaFoldDB" id="A0A540V3X6"/>
<evidence type="ECO:0000313" key="2">
    <source>
        <dbReference type="Proteomes" id="UP000315753"/>
    </source>
</evidence>
<comment type="caution">
    <text evidence="1">The sequence shown here is derived from an EMBL/GenBank/DDBJ whole genome shotgun (WGS) entry which is preliminary data.</text>
</comment>
<proteinExistence type="predicted"/>
<dbReference type="Pfam" id="PF20074">
    <property type="entry name" value="DUF6470"/>
    <property type="match status" value="1"/>
</dbReference>
<evidence type="ECO:0000313" key="1">
    <source>
        <dbReference type="EMBL" id="TQE91418.1"/>
    </source>
</evidence>
<name>A0A540V3X6_9BACL</name>
<dbReference type="RefSeq" id="WP_141601733.1">
    <property type="nucleotide sequence ID" value="NZ_JARMSC010000009.1"/>
</dbReference>
<accession>A0A540V3X6</accession>
<organism evidence="1 2">
    <name type="scientific">Ureibacillus terrenus</name>
    <dbReference type="NCBI Taxonomy" id="118246"/>
    <lineage>
        <taxon>Bacteria</taxon>
        <taxon>Bacillati</taxon>
        <taxon>Bacillota</taxon>
        <taxon>Bacilli</taxon>
        <taxon>Bacillales</taxon>
        <taxon>Caryophanaceae</taxon>
        <taxon>Ureibacillus</taxon>
    </lineage>
</organism>
<dbReference type="InterPro" id="IPR045527">
    <property type="entry name" value="DUF6470"/>
</dbReference>
<keyword evidence="2" id="KW-1185">Reference proteome</keyword>
<reference evidence="1 2" key="1">
    <citation type="submission" date="2019-06" db="EMBL/GenBank/DDBJ databases">
        <title>Genome sequence of Ureibacillus terrenus.</title>
        <authorList>
            <person name="Maclea K.S."/>
            <person name="Simoes M."/>
        </authorList>
    </citation>
    <scope>NUCLEOTIDE SEQUENCE [LARGE SCALE GENOMIC DNA]</scope>
    <source>
        <strain evidence="1 2">ATCC BAA-384</strain>
    </source>
</reference>
<evidence type="ECO:0008006" key="3">
    <source>
        <dbReference type="Google" id="ProtNLM"/>
    </source>
</evidence>
<dbReference type="EMBL" id="VIGD01000005">
    <property type="protein sequence ID" value="TQE91418.1"/>
    <property type="molecule type" value="Genomic_DNA"/>
</dbReference>
<protein>
    <recommendedName>
        <fullName evidence="3">YviE</fullName>
    </recommendedName>
</protein>